<protein>
    <submittedName>
        <fullName evidence="5">Glycosyl transferase</fullName>
    </submittedName>
</protein>
<evidence type="ECO:0000256" key="3">
    <source>
        <dbReference type="ARBA" id="ARBA00022679"/>
    </source>
</evidence>
<sequence>MVVTWNRRELLERCLNHLSAQTRPCDRILVVDNASDDGTAEWLDLAWAGRIDRLRLSVNTGGAGGFNAGIRSAMEVGAGRLWLMDDDVLPAPDALERLLQAEAELAAEGVEPAFLCSTVRTPDGLLTNTAEIDLRTNPLGYAAWGERLERGMAPVRQATFVSLLVTRAAVQRYGLPLAPMFIWGDDTEYTLRLAAERPGFLVGASRVEHVRAAPGGLSLETETDPRRERLHRLLTRNVILAKRRHEGAGSALRYAASRGRIALRLAAKGQWRKAGVLVAGVLDGVRFDPEVEYCAC</sequence>
<keyword evidence="2" id="KW-0328">Glycosyltransferase</keyword>
<keyword evidence="6" id="KW-1185">Reference proteome</keyword>
<dbReference type="CDD" id="cd04185">
    <property type="entry name" value="GT_2_like_b"/>
    <property type="match status" value="1"/>
</dbReference>
<accession>A0ABQ5T6U9</accession>
<dbReference type="Proteomes" id="UP001143509">
    <property type="component" value="Unassembled WGS sequence"/>
</dbReference>
<evidence type="ECO:0000256" key="1">
    <source>
        <dbReference type="ARBA" id="ARBA00006739"/>
    </source>
</evidence>
<dbReference type="SUPFAM" id="SSF53448">
    <property type="entry name" value="Nucleotide-diphospho-sugar transferases"/>
    <property type="match status" value="1"/>
</dbReference>
<dbReference type="GO" id="GO:0016740">
    <property type="term" value="F:transferase activity"/>
    <property type="evidence" value="ECO:0007669"/>
    <property type="project" value="UniProtKB-KW"/>
</dbReference>
<dbReference type="PANTHER" id="PTHR43179:SF12">
    <property type="entry name" value="GALACTOFURANOSYLTRANSFERASE GLFT2"/>
    <property type="match status" value="1"/>
</dbReference>
<evidence type="ECO:0000313" key="5">
    <source>
        <dbReference type="EMBL" id="GLK47810.1"/>
    </source>
</evidence>
<evidence type="ECO:0000313" key="6">
    <source>
        <dbReference type="Proteomes" id="UP001143509"/>
    </source>
</evidence>
<name>A0ABQ5T6U9_9CAUL</name>
<comment type="caution">
    <text evidence="5">The sequence shown here is derived from an EMBL/GenBank/DDBJ whole genome shotgun (WGS) entry which is preliminary data.</text>
</comment>
<dbReference type="InterPro" id="IPR001173">
    <property type="entry name" value="Glyco_trans_2-like"/>
</dbReference>
<reference evidence="5" key="2">
    <citation type="submission" date="2023-01" db="EMBL/GenBank/DDBJ databases">
        <authorList>
            <person name="Sun Q."/>
            <person name="Evtushenko L."/>
        </authorList>
    </citation>
    <scope>NUCLEOTIDE SEQUENCE</scope>
    <source>
        <strain evidence="5">VKM B-1499</strain>
    </source>
</reference>
<reference evidence="5" key="1">
    <citation type="journal article" date="2014" name="Int. J. Syst. Evol. Microbiol.">
        <title>Complete genome of a new Firmicutes species belonging to the dominant human colonic microbiota ('Ruminococcus bicirculans') reveals two chromosomes and a selective capacity to utilize plant glucans.</title>
        <authorList>
            <consortium name="NISC Comparative Sequencing Program"/>
            <person name="Wegmann U."/>
            <person name="Louis P."/>
            <person name="Goesmann A."/>
            <person name="Henrissat B."/>
            <person name="Duncan S.H."/>
            <person name="Flint H.J."/>
        </authorList>
    </citation>
    <scope>NUCLEOTIDE SEQUENCE</scope>
    <source>
        <strain evidence="5">VKM B-1499</strain>
    </source>
</reference>
<evidence type="ECO:0000256" key="2">
    <source>
        <dbReference type="ARBA" id="ARBA00022676"/>
    </source>
</evidence>
<dbReference type="Gene3D" id="3.90.550.10">
    <property type="entry name" value="Spore Coat Polysaccharide Biosynthesis Protein SpsA, Chain A"/>
    <property type="match status" value="1"/>
</dbReference>
<evidence type="ECO:0000259" key="4">
    <source>
        <dbReference type="Pfam" id="PF00535"/>
    </source>
</evidence>
<proteinExistence type="inferred from homology"/>
<gene>
    <name evidence="5" type="ORF">GCM10017620_07830</name>
</gene>
<keyword evidence="3 5" id="KW-0808">Transferase</keyword>
<dbReference type="InterPro" id="IPR029044">
    <property type="entry name" value="Nucleotide-diphossugar_trans"/>
</dbReference>
<dbReference type="EMBL" id="BSFD01000002">
    <property type="protein sequence ID" value="GLK47810.1"/>
    <property type="molecule type" value="Genomic_DNA"/>
</dbReference>
<dbReference type="Pfam" id="PF00535">
    <property type="entry name" value="Glycos_transf_2"/>
    <property type="match status" value="1"/>
</dbReference>
<comment type="similarity">
    <text evidence="1">Belongs to the glycosyltransferase 2 family.</text>
</comment>
<feature type="domain" description="Glycosyltransferase 2-like" evidence="4">
    <location>
        <begin position="2"/>
        <end position="101"/>
    </location>
</feature>
<dbReference type="PANTHER" id="PTHR43179">
    <property type="entry name" value="RHAMNOSYLTRANSFERASE WBBL"/>
    <property type="match status" value="1"/>
</dbReference>
<organism evidence="5 6">
    <name type="scientific">Brevundimonas intermedia</name>
    <dbReference type="NCBI Taxonomy" id="74315"/>
    <lineage>
        <taxon>Bacteria</taxon>
        <taxon>Pseudomonadati</taxon>
        <taxon>Pseudomonadota</taxon>
        <taxon>Alphaproteobacteria</taxon>
        <taxon>Caulobacterales</taxon>
        <taxon>Caulobacteraceae</taxon>
        <taxon>Brevundimonas</taxon>
    </lineage>
</organism>